<keyword evidence="2" id="KW-1185">Reference proteome</keyword>
<dbReference type="AlphaFoldDB" id="A0A074W9C1"/>
<reference evidence="1 2" key="1">
    <citation type="journal article" date="2014" name="BMC Genomics">
        <title>Genome sequencing of four Aureobasidium pullulans varieties: biotechnological potential, stress tolerance, and description of new species.</title>
        <authorList>
            <person name="Gostin Ar C."/>
            <person name="Ohm R.A."/>
            <person name="Kogej T."/>
            <person name="Sonjak S."/>
            <person name="Turk M."/>
            <person name="Zajc J."/>
            <person name="Zalar P."/>
            <person name="Grube M."/>
            <person name="Sun H."/>
            <person name="Han J."/>
            <person name="Sharma A."/>
            <person name="Chiniquy J."/>
            <person name="Ngan C.Y."/>
            <person name="Lipzen A."/>
            <person name="Barry K."/>
            <person name="Grigoriev I.V."/>
            <person name="Gunde-Cimerman N."/>
        </authorList>
    </citation>
    <scope>NUCLEOTIDE SEQUENCE [LARGE SCALE GENOMIC DNA]</scope>
    <source>
        <strain evidence="1 2">CBS 147.97</strain>
    </source>
</reference>
<dbReference type="GeneID" id="25417764"/>
<sequence>MCSIVSDAIKNFENQGEKEKLANDALDMMMELAEQQMAASKLKVTNGNVDTKHIPIGQILYEDWQVRCTVSTDVTAIGDIIKDSYSAFAKGNMADGIASVLAGGLKIVMGTYVGNKSTREVYSITTGDLGGLQRADIRIFAYRFTASQSLLYKS</sequence>
<gene>
    <name evidence="1" type="ORF">M436DRAFT_86617</name>
</gene>
<dbReference type="EMBL" id="KL584735">
    <property type="protein sequence ID" value="KEQ68204.1"/>
    <property type="molecule type" value="Genomic_DNA"/>
</dbReference>
<proteinExistence type="predicted"/>
<dbReference type="Proteomes" id="UP000027730">
    <property type="component" value="Unassembled WGS sequence"/>
</dbReference>
<dbReference type="STRING" id="1043004.A0A074W9C1"/>
<evidence type="ECO:0000313" key="1">
    <source>
        <dbReference type="EMBL" id="KEQ68204.1"/>
    </source>
</evidence>
<evidence type="ECO:0000313" key="2">
    <source>
        <dbReference type="Proteomes" id="UP000027730"/>
    </source>
</evidence>
<dbReference type="HOGENOM" id="CLU_1703865_0_0_1"/>
<dbReference type="RefSeq" id="XP_013422388.1">
    <property type="nucleotide sequence ID" value="XM_013566934.1"/>
</dbReference>
<organism evidence="1 2">
    <name type="scientific">Aureobasidium namibiae CBS 147.97</name>
    <dbReference type="NCBI Taxonomy" id="1043004"/>
    <lineage>
        <taxon>Eukaryota</taxon>
        <taxon>Fungi</taxon>
        <taxon>Dikarya</taxon>
        <taxon>Ascomycota</taxon>
        <taxon>Pezizomycotina</taxon>
        <taxon>Dothideomycetes</taxon>
        <taxon>Dothideomycetidae</taxon>
        <taxon>Dothideales</taxon>
        <taxon>Saccotheciaceae</taxon>
        <taxon>Aureobasidium</taxon>
    </lineage>
</organism>
<protein>
    <submittedName>
        <fullName evidence="1">Uncharacterized protein</fullName>
    </submittedName>
</protein>
<dbReference type="OrthoDB" id="4757738at2759"/>
<name>A0A074W9C1_9PEZI</name>
<accession>A0A074W9C1</accession>